<feature type="compositionally biased region" description="Basic residues" evidence="1">
    <location>
        <begin position="119"/>
        <end position="130"/>
    </location>
</feature>
<protein>
    <submittedName>
        <fullName evidence="2">Uncharacterized protein</fullName>
    </submittedName>
</protein>
<dbReference type="SUPFAM" id="SSF56112">
    <property type="entry name" value="Protein kinase-like (PK-like)"/>
    <property type="match status" value="1"/>
</dbReference>
<dbReference type="InterPro" id="IPR050235">
    <property type="entry name" value="CK1_Ser-Thr_kinase"/>
</dbReference>
<organism evidence="2 3">
    <name type="scientific">Teladorsagia circumcincta</name>
    <name type="common">Brown stomach worm</name>
    <name type="synonym">Ostertagia circumcincta</name>
    <dbReference type="NCBI Taxonomy" id="45464"/>
    <lineage>
        <taxon>Eukaryota</taxon>
        <taxon>Metazoa</taxon>
        <taxon>Ecdysozoa</taxon>
        <taxon>Nematoda</taxon>
        <taxon>Chromadorea</taxon>
        <taxon>Rhabditida</taxon>
        <taxon>Rhabditina</taxon>
        <taxon>Rhabditomorpha</taxon>
        <taxon>Strongyloidea</taxon>
        <taxon>Trichostrongylidae</taxon>
        <taxon>Teladorsagia</taxon>
    </lineage>
</organism>
<dbReference type="Gene3D" id="1.10.510.10">
    <property type="entry name" value="Transferase(Phosphotransferase) domain 1"/>
    <property type="match status" value="1"/>
</dbReference>
<evidence type="ECO:0000256" key="1">
    <source>
        <dbReference type="SAM" id="MobiDB-lite"/>
    </source>
</evidence>
<proteinExistence type="predicted"/>
<feature type="region of interest" description="Disordered" evidence="1">
    <location>
        <begin position="106"/>
        <end position="340"/>
    </location>
</feature>
<dbReference type="AlphaFoldDB" id="A0A2G9U315"/>
<feature type="compositionally biased region" description="Polar residues" evidence="1">
    <location>
        <begin position="176"/>
        <end position="188"/>
    </location>
</feature>
<dbReference type="InterPro" id="IPR011009">
    <property type="entry name" value="Kinase-like_dom_sf"/>
</dbReference>
<dbReference type="Proteomes" id="UP000230423">
    <property type="component" value="Unassembled WGS sequence"/>
</dbReference>
<keyword evidence="3" id="KW-1185">Reference proteome</keyword>
<evidence type="ECO:0000313" key="3">
    <source>
        <dbReference type="Proteomes" id="UP000230423"/>
    </source>
</evidence>
<feature type="compositionally biased region" description="Basic residues" evidence="1">
    <location>
        <begin position="233"/>
        <end position="246"/>
    </location>
</feature>
<dbReference type="OrthoDB" id="5872528at2759"/>
<feature type="compositionally biased region" description="Basic and acidic residues" evidence="1">
    <location>
        <begin position="157"/>
        <end position="175"/>
    </location>
</feature>
<feature type="compositionally biased region" description="Polar residues" evidence="1">
    <location>
        <begin position="205"/>
        <end position="225"/>
    </location>
</feature>
<reference evidence="2 3" key="1">
    <citation type="submission" date="2015-09" db="EMBL/GenBank/DDBJ databases">
        <title>Draft genome of the parasitic nematode Teladorsagia circumcincta isolate WARC Sus (inbred).</title>
        <authorList>
            <person name="Mitreva M."/>
        </authorList>
    </citation>
    <scope>NUCLEOTIDE SEQUENCE [LARGE SCALE GENOMIC DNA]</scope>
    <source>
        <strain evidence="2 3">S</strain>
    </source>
</reference>
<accession>A0A2G9U315</accession>
<gene>
    <name evidence="2" type="ORF">TELCIR_14487</name>
</gene>
<dbReference type="EMBL" id="KZ350413">
    <property type="protein sequence ID" value="PIO63900.1"/>
    <property type="molecule type" value="Genomic_DNA"/>
</dbReference>
<name>A0A2G9U315_TELCI</name>
<feature type="compositionally biased region" description="Polar residues" evidence="1">
    <location>
        <begin position="289"/>
        <end position="302"/>
    </location>
</feature>
<feature type="compositionally biased region" description="Polar residues" evidence="1">
    <location>
        <begin position="131"/>
        <end position="148"/>
    </location>
</feature>
<evidence type="ECO:0000313" key="2">
    <source>
        <dbReference type="EMBL" id="PIO63900.1"/>
    </source>
</evidence>
<sequence length="340" mass="37750">MGPKDDCESWFYLLLDLIMPRGLLWKSVPDKNMVRKIKEEMRTIRREAAFYGVKCKTQLMNVMDYLDTLQYQDRVDYEYIYKLLELGAKTAGGNIDLPYDWEIGDDPTQSMTGDEKPHAQKPKKKSKRKGTNVSPNRSQQAQVKQPDSVNAVPGDNLSKEKQQRAGPDNGKESRGQKSTSGGRKTNASRADKGFFMVNAPKRQLPTKTKSTMGEPSSMSTAASSVVRQTNTRRPVRRARPRRRKKQTSSSSSSAERSAGGKNVSGHGKVTSQSTGTSGGKKLEKHRGNSSKTGEEASTQSCRSARMHRITGKSPCSRSTNKRKGVQRNTKQSVKKGDVSL</sequence>
<dbReference type="PANTHER" id="PTHR11909">
    <property type="entry name" value="CASEIN KINASE-RELATED"/>
    <property type="match status" value="1"/>
</dbReference>